<reference evidence="1" key="2">
    <citation type="submission" date="2020-07" db="EMBL/GenBank/DDBJ databases">
        <authorList>
            <person name="Vera ALvarez R."/>
            <person name="Arias-Moreno D.M."/>
            <person name="Jimenez-Jacinto V."/>
            <person name="Jimenez-Bremont J.F."/>
            <person name="Swaminathan K."/>
            <person name="Moose S.P."/>
            <person name="Guerrero-Gonzalez M.L."/>
            <person name="Marino-Ramirez L."/>
            <person name="Landsman D."/>
            <person name="Rodriguez-Kessler M."/>
            <person name="Delgado-Sanchez P."/>
        </authorList>
    </citation>
    <scope>NUCLEOTIDE SEQUENCE</scope>
    <source>
        <tissue evidence="1">Cladode</tissue>
    </source>
</reference>
<dbReference type="EMBL" id="GISG01210735">
    <property type="protein sequence ID" value="MBA4661074.1"/>
    <property type="molecule type" value="Transcribed_RNA"/>
</dbReference>
<sequence length="100" mass="11687">MSNCLCTKGPSSEEYHSFSQACRIPLLKQYMWHWRLVDSFCPFHQQVICTCPQNHFYSKPEQENSESHNLSVQATEAFYQEDLGLPLHDLIHRATSSIQR</sequence>
<reference evidence="1" key="1">
    <citation type="journal article" date="2013" name="J. Plant Res.">
        <title>Effect of fungi and light on seed germination of three Opuntia species from semiarid lands of central Mexico.</title>
        <authorList>
            <person name="Delgado-Sanchez P."/>
            <person name="Jimenez-Bremont J.F."/>
            <person name="Guerrero-Gonzalez Mde L."/>
            <person name="Flores J."/>
        </authorList>
    </citation>
    <scope>NUCLEOTIDE SEQUENCE</scope>
    <source>
        <tissue evidence="1">Cladode</tissue>
    </source>
</reference>
<evidence type="ECO:0000313" key="1">
    <source>
        <dbReference type="EMBL" id="MBA4661074.1"/>
    </source>
</evidence>
<dbReference type="AlphaFoldDB" id="A0A7C9A7S7"/>
<proteinExistence type="predicted"/>
<name>A0A7C9A7S7_OPUST</name>
<organism evidence="1">
    <name type="scientific">Opuntia streptacantha</name>
    <name type="common">Prickly pear cactus</name>
    <name type="synonym">Opuntia cardona</name>
    <dbReference type="NCBI Taxonomy" id="393608"/>
    <lineage>
        <taxon>Eukaryota</taxon>
        <taxon>Viridiplantae</taxon>
        <taxon>Streptophyta</taxon>
        <taxon>Embryophyta</taxon>
        <taxon>Tracheophyta</taxon>
        <taxon>Spermatophyta</taxon>
        <taxon>Magnoliopsida</taxon>
        <taxon>eudicotyledons</taxon>
        <taxon>Gunneridae</taxon>
        <taxon>Pentapetalae</taxon>
        <taxon>Caryophyllales</taxon>
        <taxon>Cactineae</taxon>
        <taxon>Cactaceae</taxon>
        <taxon>Opuntioideae</taxon>
        <taxon>Opuntia</taxon>
    </lineage>
</organism>
<accession>A0A7C9A7S7</accession>
<protein>
    <submittedName>
        <fullName evidence="1">Uncharacterized protein</fullName>
    </submittedName>
</protein>